<dbReference type="SUPFAM" id="SSF52980">
    <property type="entry name" value="Restriction endonuclease-like"/>
    <property type="match status" value="1"/>
</dbReference>
<feature type="domain" description="Restriction endonuclease type IV Mrr" evidence="1">
    <location>
        <begin position="2"/>
        <end position="60"/>
    </location>
</feature>
<dbReference type="AlphaFoldDB" id="A0A9N9EYG1"/>
<feature type="non-terminal residue" evidence="2">
    <location>
        <position position="151"/>
    </location>
</feature>
<protein>
    <submittedName>
        <fullName evidence="2">10586_t:CDS:1</fullName>
    </submittedName>
</protein>
<dbReference type="GO" id="GO:0003677">
    <property type="term" value="F:DNA binding"/>
    <property type="evidence" value="ECO:0007669"/>
    <property type="project" value="InterPro"/>
</dbReference>
<dbReference type="InterPro" id="IPR011335">
    <property type="entry name" value="Restrct_endonuc-II-like"/>
</dbReference>
<evidence type="ECO:0000313" key="2">
    <source>
        <dbReference type="EMBL" id="CAG8697074.1"/>
    </source>
</evidence>
<evidence type="ECO:0000313" key="3">
    <source>
        <dbReference type="Proteomes" id="UP000789570"/>
    </source>
</evidence>
<dbReference type="EMBL" id="CAJVPQ010007481">
    <property type="protein sequence ID" value="CAG8697074.1"/>
    <property type="molecule type" value="Genomic_DNA"/>
</dbReference>
<gene>
    <name evidence="2" type="ORF">FCALED_LOCUS13281</name>
</gene>
<name>A0A9N9EYG1_9GLOM</name>
<proteinExistence type="predicted"/>
<dbReference type="Pfam" id="PF04471">
    <property type="entry name" value="Mrr_cat"/>
    <property type="match status" value="1"/>
</dbReference>
<dbReference type="GO" id="GO:0009307">
    <property type="term" value="P:DNA restriction-modification system"/>
    <property type="evidence" value="ECO:0007669"/>
    <property type="project" value="InterPro"/>
</dbReference>
<sequence length="151" mass="16021">GKGDKGIDMRGRMHGEKFAGQCKAWRKNKIGPAVIRDMIGALANEPWFTIGVVKAGIIITDSDHLYDDLSVVAGPVVIREMIGALANEPWFTIGVVVGLSKDTFTSGAVKAAEEAGILITDSDHLYDDLSIVAGLGVTIQVSNKPSINQTS</sequence>
<comment type="caution">
    <text evidence="2">The sequence shown here is derived from an EMBL/GenBank/DDBJ whole genome shotgun (WGS) entry which is preliminary data.</text>
</comment>
<dbReference type="InterPro" id="IPR011856">
    <property type="entry name" value="tRNA_endonuc-like_dom_sf"/>
</dbReference>
<accession>A0A9N9EYG1</accession>
<dbReference type="InterPro" id="IPR007560">
    <property type="entry name" value="Restrct_endonuc_IV_Mrr"/>
</dbReference>
<dbReference type="GO" id="GO:0006302">
    <property type="term" value="P:double-strand break repair"/>
    <property type="evidence" value="ECO:0007669"/>
    <property type="project" value="UniProtKB-ARBA"/>
</dbReference>
<dbReference type="Proteomes" id="UP000789570">
    <property type="component" value="Unassembled WGS sequence"/>
</dbReference>
<dbReference type="OrthoDB" id="2400695at2759"/>
<dbReference type="GO" id="GO:0004519">
    <property type="term" value="F:endonuclease activity"/>
    <property type="evidence" value="ECO:0007669"/>
    <property type="project" value="InterPro"/>
</dbReference>
<reference evidence="2" key="1">
    <citation type="submission" date="2021-06" db="EMBL/GenBank/DDBJ databases">
        <authorList>
            <person name="Kallberg Y."/>
            <person name="Tangrot J."/>
            <person name="Rosling A."/>
        </authorList>
    </citation>
    <scope>NUCLEOTIDE SEQUENCE</scope>
    <source>
        <strain evidence="2">UK204</strain>
    </source>
</reference>
<evidence type="ECO:0000259" key="1">
    <source>
        <dbReference type="Pfam" id="PF04471"/>
    </source>
</evidence>
<dbReference type="Gene3D" id="3.40.1350.10">
    <property type="match status" value="1"/>
</dbReference>
<keyword evidence="3" id="KW-1185">Reference proteome</keyword>
<organism evidence="2 3">
    <name type="scientific">Funneliformis caledonium</name>
    <dbReference type="NCBI Taxonomy" id="1117310"/>
    <lineage>
        <taxon>Eukaryota</taxon>
        <taxon>Fungi</taxon>
        <taxon>Fungi incertae sedis</taxon>
        <taxon>Mucoromycota</taxon>
        <taxon>Glomeromycotina</taxon>
        <taxon>Glomeromycetes</taxon>
        <taxon>Glomerales</taxon>
        <taxon>Glomeraceae</taxon>
        <taxon>Funneliformis</taxon>
    </lineage>
</organism>